<dbReference type="EMBL" id="MLJW01000125">
    <property type="protein sequence ID" value="OIQ97959.1"/>
    <property type="molecule type" value="Genomic_DNA"/>
</dbReference>
<sequence>MNKLFLISFFIFIVQINFAQQKVNPDKKNDTTVFIDNKKVTLPDVWVRNNFDYKKLLQQIKDDTTFYKAFRNLHILNFSSYNDIKMLDKKGAIKASLFSKTKQNRSNNCRTMDVLEQKVTGDFFDSKGNYNYLTPELYAGLFFTTGKICGENNIVKGRNLTVGDKKGLEKYKEQLKMLFFNPGKKIPGIPFIGNKLDLYDDRARKLYDYKLDIVEYQGKICYQFSITPKEDLGLFKRDDIVIDDMTTWFDIKTLEVLARNYSLSYKAGFYSFDVSMEVEMVRIGDLMAPKVLRYKGNWDVIFKKRERAIFTATLFDFKQ</sequence>
<evidence type="ECO:0000313" key="1">
    <source>
        <dbReference type="EMBL" id="OIQ97959.1"/>
    </source>
</evidence>
<name>A0A1J5S1D0_9ZZZZ</name>
<accession>A0A1J5S1D0</accession>
<protein>
    <submittedName>
        <fullName evidence="1">Uncharacterized protein</fullName>
    </submittedName>
</protein>
<proteinExistence type="predicted"/>
<organism evidence="1">
    <name type="scientific">mine drainage metagenome</name>
    <dbReference type="NCBI Taxonomy" id="410659"/>
    <lineage>
        <taxon>unclassified sequences</taxon>
        <taxon>metagenomes</taxon>
        <taxon>ecological metagenomes</taxon>
    </lineage>
</organism>
<gene>
    <name evidence="1" type="ORF">GALL_200080</name>
</gene>
<comment type="caution">
    <text evidence="1">The sequence shown here is derived from an EMBL/GenBank/DDBJ whole genome shotgun (WGS) entry which is preliminary data.</text>
</comment>
<reference evidence="1" key="1">
    <citation type="submission" date="2016-10" db="EMBL/GenBank/DDBJ databases">
        <title>Sequence of Gallionella enrichment culture.</title>
        <authorList>
            <person name="Poehlein A."/>
            <person name="Muehling M."/>
            <person name="Daniel R."/>
        </authorList>
    </citation>
    <scope>NUCLEOTIDE SEQUENCE</scope>
</reference>
<dbReference type="AlphaFoldDB" id="A0A1J5S1D0"/>